<evidence type="ECO:0000259" key="4">
    <source>
        <dbReference type="Pfam" id="PF08450"/>
    </source>
</evidence>
<dbReference type="SUPFAM" id="SSF63829">
    <property type="entry name" value="Calcium-dependent phosphotriesterase"/>
    <property type="match status" value="1"/>
</dbReference>
<dbReference type="CDD" id="cd05819">
    <property type="entry name" value="NHL"/>
    <property type="match status" value="2"/>
</dbReference>
<feature type="repeat" description="NHL" evidence="2">
    <location>
        <begin position="463"/>
        <end position="493"/>
    </location>
</feature>
<accession>A0A0N8GR87</accession>
<dbReference type="PANTHER" id="PTHR24104">
    <property type="entry name" value="E3 UBIQUITIN-PROTEIN LIGASE NHLRC1-RELATED"/>
    <property type="match status" value="1"/>
</dbReference>
<keyword evidence="6" id="KW-1185">Reference proteome</keyword>
<dbReference type="STRING" id="229921.ADN01_05705"/>
<dbReference type="RefSeq" id="WP_062417232.1">
    <property type="nucleotide sequence ID" value="NZ_DF967974.1"/>
</dbReference>
<dbReference type="EMBL" id="LGCM01000023">
    <property type="protein sequence ID" value="KPL85810.1"/>
    <property type="molecule type" value="Genomic_DNA"/>
</dbReference>
<dbReference type="InterPro" id="IPR001258">
    <property type="entry name" value="NHL_repeat"/>
</dbReference>
<feature type="domain" description="SMP-30/Gluconolactonase/LRE-like region" evidence="4">
    <location>
        <begin position="166"/>
        <end position="267"/>
    </location>
</feature>
<reference evidence="5 6" key="1">
    <citation type="submission" date="2015-07" db="EMBL/GenBank/DDBJ databases">
        <title>Genome sequence of Levilinea saccharolytica DSM 16555.</title>
        <authorList>
            <person name="Hemp J."/>
            <person name="Ward L.M."/>
            <person name="Pace L.A."/>
            <person name="Fischer W.W."/>
        </authorList>
    </citation>
    <scope>NUCLEOTIDE SEQUENCE [LARGE SCALE GENOMIC DNA]</scope>
    <source>
        <strain evidence="5 6">KIBI-1</strain>
    </source>
</reference>
<evidence type="ECO:0000256" key="2">
    <source>
        <dbReference type="PROSITE-ProRule" id="PRU00504"/>
    </source>
</evidence>
<dbReference type="GO" id="GO:0008270">
    <property type="term" value="F:zinc ion binding"/>
    <property type="evidence" value="ECO:0007669"/>
    <property type="project" value="UniProtKB-KW"/>
</dbReference>
<organism evidence="5 6">
    <name type="scientific">Levilinea saccharolytica</name>
    <dbReference type="NCBI Taxonomy" id="229921"/>
    <lineage>
        <taxon>Bacteria</taxon>
        <taxon>Bacillati</taxon>
        <taxon>Chloroflexota</taxon>
        <taxon>Anaerolineae</taxon>
        <taxon>Anaerolineales</taxon>
        <taxon>Anaerolineaceae</taxon>
        <taxon>Levilinea</taxon>
    </lineage>
</organism>
<feature type="repeat" description="NHL" evidence="2">
    <location>
        <begin position="597"/>
        <end position="640"/>
    </location>
</feature>
<feature type="repeat" description="NHL" evidence="2">
    <location>
        <begin position="207"/>
        <end position="250"/>
    </location>
</feature>
<dbReference type="InterPro" id="IPR011042">
    <property type="entry name" value="6-blade_b-propeller_TolB-like"/>
</dbReference>
<feature type="chain" id="PRO_5006025841" description="SMP-30/Gluconolactonase/LRE-like region domain-containing protein" evidence="3">
    <location>
        <begin position="27"/>
        <end position="994"/>
    </location>
</feature>
<feature type="repeat" description="NHL" evidence="2">
    <location>
        <begin position="504"/>
        <end position="543"/>
    </location>
</feature>
<keyword evidence="1" id="KW-0677">Repeat</keyword>
<feature type="signal peptide" evidence="3">
    <location>
        <begin position="1"/>
        <end position="26"/>
    </location>
</feature>
<dbReference type="PANTHER" id="PTHR24104:SF25">
    <property type="entry name" value="PROTEIN LIN-41"/>
    <property type="match status" value="1"/>
</dbReference>
<evidence type="ECO:0000313" key="5">
    <source>
        <dbReference type="EMBL" id="KPL85810.1"/>
    </source>
</evidence>
<dbReference type="Pfam" id="PF01436">
    <property type="entry name" value="NHL"/>
    <property type="match status" value="3"/>
</dbReference>
<feature type="repeat" description="NHL" evidence="2">
    <location>
        <begin position="564"/>
        <end position="592"/>
    </location>
</feature>
<dbReference type="InterPro" id="IPR013658">
    <property type="entry name" value="SGL"/>
</dbReference>
<dbReference type="PROSITE" id="PS51125">
    <property type="entry name" value="NHL"/>
    <property type="match status" value="7"/>
</dbReference>
<evidence type="ECO:0000256" key="3">
    <source>
        <dbReference type="SAM" id="SignalP"/>
    </source>
</evidence>
<gene>
    <name evidence="5" type="ORF">ADN01_05705</name>
</gene>
<dbReference type="AlphaFoldDB" id="A0A0N8GR87"/>
<dbReference type="InterPro" id="IPR050952">
    <property type="entry name" value="TRIM-NHL_E3_ligases"/>
</dbReference>
<evidence type="ECO:0000256" key="1">
    <source>
        <dbReference type="ARBA" id="ARBA00022737"/>
    </source>
</evidence>
<dbReference type="Pfam" id="PF08450">
    <property type="entry name" value="SGL"/>
    <property type="match status" value="1"/>
</dbReference>
<dbReference type="SUPFAM" id="SSF101898">
    <property type="entry name" value="NHL repeat"/>
    <property type="match status" value="2"/>
</dbReference>
<dbReference type="Gene3D" id="2.120.10.30">
    <property type="entry name" value="TolB, C-terminal domain"/>
    <property type="match status" value="5"/>
</dbReference>
<dbReference type="Proteomes" id="UP000050501">
    <property type="component" value="Unassembled WGS sequence"/>
</dbReference>
<keyword evidence="3" id="KW-0732">Signal</keyword>
<feature type="repeat" description="NHL" evidence="2">
    <location>
        <begin position="306"/>
        <end position="343"/>
    </location>
</feature>
<protein>
    <recommendedName>
        <fullName evidence="4">SMP-30/Gluconolactonase/LRE-like region domain-containing protein</fullName>
    </recommendedName>
</protein>
<proteinExistence type="predicted"/>
<feature type="repeat" description="NHL" evidence="2">
    <location>
        <begin position="156"/>
        <end position="200"/>
    </location>
</feature>
<evidence type="ECO:0000313" key="6">
    <source>
        <dbReference type="Proteomes" id="UP000050501"/>
    </source>
</evidence>
<comment type="caution">
    <text evidence="5">The sequence shown here is derived from an EMBL/GenBank/DDBJ whole genome shotgun (WGS) entry which is preliminary data.</text>
</comment>
<sequence length="994" mass="108522">MSAQMKRFLTLLFILTFLLPLQTANAAPPPPDEMDAQAIALGKAGTVYRYEKTYGVSEQAFPSYDPGYFGWPHSVWVQADGSVLISDPWAKAVRKYDASGNHLADFGHPGTRGWSEGYFDDPLKMASTPAGTIFVTDHKLNAVRILNAAGDQIGWLGQPGGPGNDHGQFDTPEGIFISPVNGQIYVADRYNHRIEVFDIDTNYLFTVGETGVSGDDDDHLNAPVGVAVDDSGNIYVADSDNNRVVKYDADGDYLAQITDLEFPTSVAVDNTRGHLLVGVVYDAYVPYYNLADLSYAGAFGELDVQGDDATHFMEPHGVAVDAVGGKVYIADSFNRRVLVYNADTKAYLRQFGHTNQFIPTDDQHFFEPFAVEVEPKGSIILGEGAMRLIKLNPDGSTAWTVGQSGFWGQPPDRLDGSPNGIVSDGKTVYVAMSCSIYKFNSADGAYLGVFAGGGDCWAPDSLFQSISDIARDSAGNIYVTDGELHRVVQLNKYGAVLATVGVRGEMGSDNARFRGPQGLAVDKSRNVYVADEGNCRVQKFDKYLRYLMTFSTTLCGDNHDRLGGPQDVAVDAKGNVFVAEDWNNRIQIYDKAGAYLSSIGGSWGGASGQLRTPFSLAMDKKGNLFVADRFNHRIQVYAPGVPYFGQQNLNGFGSRYTYWGETLAYFKNQLYAGTNGPNGGQIWRKGKTGWERVIADGFENWANVTIGHLLEYKGYLYATTANTTDNWVTSEGGQIWRTADGLTWAPVVFGGFGDTDNHSIHHLEIIGDDLCAATWAGGVHGPQVWCSSTGDMDTWEQRWTNRFGGPDKSWAILDFVEFAGTHFAATNGPQGGLYRRSGDTWSRVSAPIDSSETYAIGGVTAFKEALYIITATHGDQPSQVYRCTNCTSTPIAWELVGEAAEFPVNNHGRNSTLFTNGKTLYALIGSPDGLVIWSSTDGQTWKQASLPGLGDSLNERTSFGHSILFYKNAFYISMHNFSTGVEVWKFCPTQKVCK</sequence>
<name>A0A0N8GR87_9CHLR</name>